<dbReference type="SMART" id="SM00326">
    <property type="entry name" value="SH3"/>
    <property type="match status" value="1"/>
</dbReference>
<keyword evidence="4" id="KW-0813">Transport</keyword>
<dbReference type="GO" id="GO:0043328">
    <property type="term" value="P:protein transport to vacuole involved in ubiquitin-dependent protein catabolic process via the multivesicular body sorting pathway"/>
    <property type="evidence" value="ECO:0007669"/>
    <property type="project" value="TreeGrafter"/>
</dbReference>
<evidence type="ECO:0000256" key="4">
    <source>
        <dbReference type="ARBA" id="ARBA00022448"/>
    </source>
</evidence>
<organism evidence="11 12">
    <name type="scientific">Bemisia tabaci</name>
    <name type="common">Sweetpotato whitefly</name>
    <name type="synonym">Aleurodes tabaci</name>
    <dbReference type="NCBI Taxonomy" id="7038"/>
    <lineage>
        <taxon>Eukaryota</taxon>
        <taxon>Metazoa</taxon>
        <taxon>Ecdysozoa</taxon>
        <taxon>Arthropoda</taxon>
        <taxon>Hexapoda</taxon>
        <taxon>Insecta</taxon>
        <taxon>Pterygota</taxon>
        <taxon>Neoptera</taxon>
        <taxon>Paraneoptera</taxon>
        <taxon>Hemiptera</taxon>
        <taxon>Sternorrhyncha</taxon>
        <taxon>Aleyrodoidea</taxon>
        <taxon>Aleyrodidae</taxon>
        <taxon>Aleyrodinae</taxon>
        <taxon>Bemisia</taxon>
    </lineage>
</organism>
<keyword evidence="5" id="KW-0967">Endosome</keyword>
<dbReference type="Pfam" id="PF00018">
    <property type="entry name" value="SH3_1"/>
    <property type="match status" value="1"/>
</dbReference>
<dbReference type="PROSITE" id="PS50179">
    <property type="entry name" value="VHS"/>
    <property type="match status" value="1"/>
</dbReference>
<evidence type="ECO:0000256" key="7">
    <source>
        <dbReference type="PROSITE-ProRule" id="PRU00192"/>
    </source>
</evidence>
<dbReference type="InterPro" id="IPR036028">
    <property type="entry name" value="SH3-like_dom_sf"/>
</dbReference>
<comment type="similarity">
    <text evidence="2">Belongs to the STAM family.</text>
</comment>
<dbReference type="PANTHER" id="PTHR45929">
    <property type="entry name" value="JAK PATHWAY SIGNAL TRANSDUCTION ADAPTOR MOLECULE"/>
    <property type="match status" value="1"/>
</dbReference>
<dbReference type="PANTHER" id="PTHR45929:SF3">
    <property type="entry name" value="JAK PATHWAY SIGNAL TRANSDUCTION ADAPTOR MOLECULE"/>
    <property type="match status" value="1"/>
</dbReference>
<feature type="compositionally biased region" description="Pro residues" evidence="8">
    <location>
        <begin position="447"/>
        <end position="459"/>
    </location>
</feature>
<dbReference type="CDD" id="cd21388">
    <property type="entry name" value="GAT_STAM"/>
    <property type="match status" value="1"/>
</dbReference>
<evidence type="ECO:0000259" key="9">
    <source>
        <dbReference type="PROSITE" id="PS50002"/>
    </source>
</evidence>
<dbReference type="InterPro" id="IPR001452">
    <property type="entry name" value="SH3_domain"/>
</dbReference>
<dbReference type="GO" id="GO:0043130">
    <property type="term" value="F:ubiquitin binding"/>
    <property type="evidence" value="ECO:0007669"/>
    <property type="project" value="InterPro"/>
</dbReference>
<dbReference type="SUPFAM" id="SSF50044">
    <property type="entry name" value="SH3-domain"/>
    <property type="match status" value="1"/>
</dbReference>
<dbReference type="InterPro" id="IPR050670">
    <property type="entry name" value="STAM"/>
</dbReference>
<evidence type="ECO:0000256" key="2">
    <source>
        <dbReference type="ARBA" id="ARBA00009666"/>
    </source>
</evidence>
<comment type="subcellular location">
    <subcellularLocation>
        <location evidence="1">Endosome</location>
    </subcellularLocation>
</comment>
<dbReference type="SUPFAM" id="SSF48464">
    <property type="entry name" value="ENTH/VHS domain"/>
    <property type="match status" value="1"/>
</dbReference>
<feature type="compositionally biased region" description="Basic residues" evidence="8">
    <location>
        <begin position="423"/>
        <end position="433"/>
    </location>
</feature>
<dbReference type="Gene3D" id="1.20.5.1940">
    <property type="match status" value="1"/>
</dbReference>
<evidence type="ECO:0000256" key="6">
    <source>
        <dbReference type="ARBA" id="ARBA00022927"/>
    </source>
</evidence>
<dbReference type="PROSITE" id="PS50002">
    <property type="entry name" value="SH3"/>
    <property type="match status" value="1"/>
</dbReference>
<dbReference type="InterPro" id="IPR008942">
    <property type="entry name" value="ENTH_VHS"/>
</dbReference>
<dbReference type="CDD" id="cd03568">
    <property type="entry name" value="VHS_STAM"/>
    <property type="match status" value="1"/>
</dbReference>
<dbReference type="InterPro" id="IPR002014">
    <property type="entry name" value="VHS_dom"/>
</dbReference>
<dbReference type="SMART" id="SM00288">
    <property type="entry name" value="VHS"/>
    <property type="match status" value="1"/>
</dbReference>
<protein>
    <recommendedName>
        <fullName evidence="13">Signal transducing adapter molecule 1</fullName>
    </recommendedName>
</protein>
<sequence length="534" mass="60205">MFGIFGAASPFDADVEKVTDEKQTSEDWAAIMNFCDKVGDSEQNARDSLRSILKRLNHEDPHVQLLAITLLDACVNNCGKYFRLVVASRDFTQDYRKLLSKVQEPKVNEKLKMLLKKWADEDFKKDDQLALIPALYKDLVKEGVVFPQPELNQSKGESREEIEEINDLSKAIELSLLESTSPSKSTGANSNSLYPSTKLHSTSQDCRKVRALYDFEAAEDNELTFKAGEIIFVLDDSDPNWWKGYNQNGEGLFPSNFVSTETAAESEPSKMESSKQKVSFDETVRVVKLRALVEINEAKIDRLLHILHEADPCSETSDSEEILCLEEEVNAMGPLIDAELEKVDRKHAELTKLSQQLVDALNLYHMMMRDPMMPSVSKPVEGLAPPYFNRMPNMPSNAQFLSLSHQHPQQHSQPLHRLSLPHLHTHPHSHPPPHLHPPNAHLQPHFPLMPGPPQGPQSRPPQQYNGPFPPRSLPNYIGGYQPPHFNYALSQHLNQQQPLSPSSGMPAQMTPVSTPYPTPLCQPVSKLKPEFNQQ</sequence>
<dbReference type="CDD" id="cd11820">
    <property type="entry name" value="SH3_STAM"/>
    <property type="match status" value="1"/>
</dbReference>
<dbReference type="AlphaFoldDB" id="A0A9P0EX42"/>
<dbReference type="GO" id="GO:0033565">
    <property type="term" value="C:ESCRT-0 complex"/>
    <property type="evidence" value="ECO:0007669"/>
    <property type="project" value="TreeGrafter"/>
</dbReference>
<evidence type="ECO:0000256" key="1">
    <source>
        <dbReference type="ARBA" id="ARBA00004177"/>
    </source>
</evidence>
<dbReference type="Proteomes" id="UP001152759">
    <property type="component" value="Chromosome 1"/>
</dbReference>
<feature type="region of interest" description="Disordered" evidence="8">
    <location>
        <begin position="494"/>
        <end position="534"/>
    </location>
</feature>
<dbReference type="Gene3D" id="2.30.30.40">
    <property type="entry name" value="SH3 Domains"/>
    <property type="match status" value="1"/>
</dbReference>
<dbReference type="Pfam" id="PF00790">
    <property type="entry name" value="VHS"/>
    <property type="match status" value="1"/>
</dbReference>
<dbReference type="FunFam" id="1.25.40.90:FF:000009">
    <property type="entry name" value="Putative signal transducing adapter molecule 1"/>
    <property type="match status" value="1"/>
</dbReference>
<proteinExistence type="inferred from homology"/>
<dbReference type="GO" id="GO:0035091">
    <property type="term" value="F:phosphatidylinositol binding"/>
    <property type="evidence" value="ECO:0007669"/>
    <property type="project" value="InterPro"/>
</dbReference>
<keyword evidence="12" id="KW-1185">Reference proteome</keyword>
<evidence type="ECO:0000313" key="11">
    <source>
        <dbReference type="EMBL" id="CAH0382562.1"/>
    </source>
</evidence>
<dbReference type="EMBL" id="OU963862">
    <property type="protein sequence ID" value="CAH0382562.1"/>
    <property type="molecule type" value="Genomic_DNA"/>
</dbReference>
<gene>
    <name evidence="11" type="ORF">BEMITA_LOCUS2094</name>
</gene>
<reference evidence="11" key="1">
    <citation type="submission" date="2021-12" db="EMBL/GenBank/DDBJ databases">
        <authorList>
            <person name="King R."/>
        </authorList>
    </citation>
    <scope>NUCLEOTIDE SEQUENCE</scope>
</reference>
<evidence type="ECO:0000256" key="3">
    <source>
        <dbReference type="ARBA" id="ARBA00022443"/>
    </source>
</evidence>
<feature type="compositionally biased region" description="Polar residues" evidence="8">
    <location>
        <begin position="494"/>
        <end position="513"/>
    </location>
</feature>
<feature type="region of interest" description="Disordered" evidence="8">
    <location>
        <begin position="420"/>
        <end position="480"/>
    </location>
</feature>
<accession>A0A9P0EX42</accession>
<dbReference type="KEGG" id="btab:109037040"/>
<keyword evidence="6" id="KW-0653">Protein transport</keyword>
<feature type="domain" description="VHS" evidence="10">
    <location>
        <begin position="18"/>
        <end position="147"/>
    </location>
</feature>
<keyword evidence="3 7" id="KW-0728">SH3 domain</keyword>
<evidence type="ECO:0000256" key="5">
    <source>
        <dbReference type="ARBA" id="ARBA00022753"/>
    </source>
</evidence>
<evidence type="ECO:0000256" key="8">
    <source>
        <dbReference type="SAM" id="MobiDB-lite"/>
    </source>
</evidence>
<feature type="domain" description="SH3" evidence="9">
    <location>
        <begin position="204"/>
        <end position="263"/>
    </location>
</feature>
<dbReference type="PRINTS" id="PR00452">
    <property type="entry name" value="SH3DOMAIN"/>
</dbReference>
<name>A0A9P0EX42_BEMTA</name>
<evidence type="ECO:0000313" key="12">
    <source>
        <dbReference type="Proteomes" id="UP001152759"/>
    </source>
</evidence>
<evidence type="ECO:0000259" key="10">
    <source>
        <dbReference type="PROSITE" id="PS50179"/>
    </source>
</evidence>
<dbReference type="Gene3D" id="1.25.40.90">
    <property type="match status" value="1"/>
</dbReference>
<evidence type="ECO:0008006" key="13">
    <source>
        <dbReference type="Google" id="ProtNLM"/>
    </source>
</evidence>